<keyword evidence="5 6" id="KW-0472">Membrane</keyword>
<dbReference type="Pfam" id="PF03124">
    <property type="entry name" value="EXS"/>
    <property type="match status" value="1"/>
</dbReference>
<evidence type="ECO:0000256" key="6">
    <source>
        <dbReference type="SAM" id="Phobius"/>
    </source>
</evidence>
<dbReference type="AlphaFoldDB" id="A0A9J6CRY6"/>
<dbReference type="PANTHER" id="PTHR10783">
    <property type="entry name" value="XENOTROPIC AND POLYTROPIC RETROVIRUS RECEPTOR 1-RELATED"/>
    <property type="match status" value="1"/>
</dbReference>
<evidence type="ECO:0000256" key="2">
    <source>
        <dbReference type="ARBA" id="ARBA00009665"/>
    </source>
</evidence>
<dbReference type="InterPro" id="IPR004342">
    <property type="entry name" value="EXS_C"/>
</dbReference>
<evidence type="ECO:0000313" key="10">
    <source>
        <dbReference type="Proteomes" id="UP001107558"/>
    </source>
</evidence>
<dbReference type="GO" id="GO:0005794">
    <property type="term" value="C:Golgi apparatus"/>
    <property type="evidence" value="ECO:0007669"/>
    <property type="project" value="TreeGrafter"/>
</dbReference>
<comment type="similarity">
    <text evidence="2">Belongs to the SYG1 (TC 2.A.94) family.</text>
</comment>
<evidence type="ECO:0000256" key="4">
    <source>
        <dbReference type="ARBA" id="ARBA00022989"/>
    </source>
</evidence>
<protein>
    <recommendedName>
        <fullName evidence="11">Xenotropic and polytropic retrovirus receptor 1</fullName>
    </recommendedName>
</protein>
<feature type="transmembrane region" description="Helical" evidence="6">
    <location>
        <begin position="268"/>
        <end position="291"/>
    </location>
</feature>
<dbReference type="InterPro" id="IPR004331">
    <property type="entry name" value="SPX_dom"/>
</dbReference>
<evidence type="ECO:0000256" key="5">
    <source>
        <dbReference type="ARBA" id="ARBA00023136"/>
    </source>
</evidence>
<keyword evidence="10" id="KW-1185">Reference proteome</keyword>
<dbReference type="PROSITE" id="PS51382">
    <property type="entry name" value="SPX"/>
    <property type="match status" value="1"/>
</dbReference>
<accession>A0A9J6CRY6</accession>
<evidence type="ECO:0008006" key="11">
    <source>
        <dbReference type="Google" id="ProtNLM"/>
    </source>
</evidence>
<dbReference type="CDD" id="cd14477">
    <property type="entry name" value="SPX_XPR1_like"/>
    <property type="match status" value="1"/>
</dbReference>
<gene>
    <name evidence="9" type="ORF">PVAND_013617</name>
</gene>
<proteinExistence type="inferred from homology"/>
<dbReference type="OrthoDB" id="9970435at2759"/>
<organism evidence="9 10">
    <name type="scientific">Polypedilum vanderplanki</name>
    <name type="common">Sleeping chironomid midge</name>
    <dbReference type="NCBI Taxonomy" id="319348"/>
    <lineage>
        <taxon>Eukaryota</taxon>
        <taxon>Metazoa</taxon>
        <taxon>Ecdysozoa</taxon>
        <taxon>Arthropoda</taxon>
        <taxon>Hexapoda</taxon>
        <taxon>Insecta</taxon>
        <taxon>Pterygota</taxon>
        <taxon>Neoptera</taxon>
        <taxon>Endopterygota</taxon>
        <taxon>Diptera</taxon>
        <taxon>Nematocera</taxon>
        <taxon>Chironomoidea</taxon>
        <taxon>Chironomidae</taxon>
        <taxon>Chironominae</taxon>
        <taxon>Polypedilum</taxon>
        <taxon>Polypedilum</taxon>
    </lineage>
</organism>
<dbReference type="EMBL" id="JADBJN010000001">
    <property type="protein sequence ID" value="KAG5684382.1"/>
    <property type="molecule type" value="Genomic_DNA"/>
</dbReference>
<feature type="domain" description="EXS" evidence="7">
    <location>
        <begin position="432"/>
        <end position="636"/>
    </location>
</feature>
<dbReference type="GO" id="GO:0000822">
    <property type="term" value="F:inositol hexakisphosphate binding"/>
    <property type="evidence" value="ECO:0007669"/>
    <property type="project" value="TreeGrafter"/>
</dbReference>
<dbReference type="GO" id="GO:0016036">
    <property type="term" value="P:cellular response to phosphate starvation"/>
    <property type="evidence" value="ECO:0007669"/>
    <property type="project" value="TreeGrafter"/>
</dbReference>
<dbReference type="Proteomes" id="UP001107558">
    <property type="component" value="Chromosome 1"/>
</dbReference>
<comment type="caution">
    <text evidence="9">The sequence shown here is derived from an EMBL/GenBank/DDBJ whole genome shotgun (WGS) entry which is preliminary data.</text>
</comment>
<feature type="domain" description="SPX" evidence="8">
    <location>
        <begin position="1"/>
        <end position="169"/>
    </location>
</feature>
<sequence>MKFSGHLASHITPEWRKQYIHYEEMKSMLYQAVEEAPAVDSVEEDILKRHFANFDETFFNYCDKELKKINTFYSEKLAESTRKFATLNNELKIALEGVQQKGKGKPQKILKKKPLPYKKTQEFKLAFSEFYLSLILLQNYQNLNHTGFRKILKKHDKLLRVDIGSKWQKEKVETSHFYTNRDIDKLIHEVEHTVTTELEEGDRQKAMKRLRVPPLGEQQSPWTTFKVGLFSGSFIVLFIAVILSAIFYTDIPNNNDDNNTQRSETLKIAFRLYRAPFLIVLFLFLIGVNIYGWRSAGCNHVLIFELDPRNHLSEQHLMELAGIFGVVWAISVLSFLYASSLSIPPFVNPLALVLVMLIFLCNPFKVFRWEARFWLLRTIGRMISAPFFPVQFADFWLADQANSLVTALMDFQFLTCFYFTSNDWMNINGTEQCMEKDFVIRPIVNCLPAWFRFAQCLRRYRDSHEAFPHLANAGKYSTTFFVVIFATLRSFHASKYESTFDNPYTYAWMLSQIVSSLYALTWDLKMDWGLFDKNAGENTFLREEIVYSSASYYYFAIIEDTLLRFIWIISFLLTENNIVSADLLVSVLATLEVFRRFVWNFFRLENEHLNNCGKFRAVRDISIAPIDSSDQTLILRMMDDDGDFVQNRYTKQNRPKTKKSKDPEKKQLIQPYRSSIQDLTIEVQGTKRL</sequence>
<reference evidence="9" key="1">
    <citation type="submission" date="2021-03" db="EMBL/GenBank/DDBJ databases">
        <title>Chromosome level genome of the anhydrobiotic midge Polypedilum vanderplanki.</title>
        <authorList>
            <person name="Yoshida Y."/>
            <person name="Kikawada T."/>
            <person name="Gusev O."/>
        </authorList>
    </citation>
    <scope>NUCLEOTIDE SEQUENCE</scope>
    <source>
        <strain evidence="9">NIAS01</strain>
        <tissue evidence="9">Whole body or cell culture</tissue>
    </source>
</reference>
<evidence type="ECO:0000259" key="7">
    <source>
        <dbReference type="PROSITE" id="PS51380"/>
    </source>
</evidence>
<dbReference type="PANTHER" id="PTHR10783:SF127">
    <property type="entry name" value="LD30826P-RELATED"/>
    <property type="match status" value="1"/>
</dbReference>
<name>A0A9J6CRY6_POLVA</name>
<keyword evidence="4 6" id="KW-1133">Transmembrane helix</keyword>
<feature type="transmembrane region" description="Helical" evidence="6">
    <location>
        <begin position="227"/>
        <end position="248"/>
    </location>
</feature>
<evidence type="ECO:0000259" key="8">
    <source>
        <dbReference type="PROSITE" id="PS51382"/>
    </source>
</evidence>
<feature type="transmembrane region" description="Helical" evidence="6">
    <location>
        <begin position="317"/>
        <end position="338"/>
    </location>
</feature>
<evidence type="ECO:0000256" key="1">
    <source>
        <dbReference type="ARBA" id="ARBA00004141"/>
    </source>
</evidence>
<feature type="transmembrane region" description="Helical" evidence="6">
    <location>
        <begin position="350"/>
        <end position="367"/>
    </location>
</feature>
<evidence type="ECO:0000256" key="3">
    <source>
        <dbReference type="ARBA" id="ARBA00022692"/>
    </source>
</evidence>
<comment type="subcellular location">
    <subcellularLocation>
        <location evidence="1">Membrane</location>
        <topology evidence="1">Multi-pass membrane protein</topology>
    </subcellularLocation>
</comment>
<dbReference type="GO" id="GO:0005886">
    <property type="term" value="C:plasma membrane"/>
    <property type="evidence" value="ECO:0007669"/>
    <property type="project" value="TreeGrafter"/>
</dbReference>
<evidence type="ECO:0000313" key="9">
    <source>
        <dbReference type="EMBL" id="KAG5684382.1"/>
    </source>
</evidence>
<dbReference type="PROSITE" id="PS51380">
    <property type="entry name" value="EXS"/>
    <property type="match status" value="1"/>
</dbReference>
<keyword evidence="3 6" id="KW-0812">Transmembrane</keyword>
<dbReference type="Pfam" id="PF03105">
    <property type="entry name" value="SPX"/>
    <property type="match status" value="2"/>
</dbReference>
<dbReference type="GO" id="GO:0006817">
    <property type="term" value="P:phosphate ion transport"/>
    <property type="evidence" value="ECO:0007669"/>
    <property type="project" value="TreeGrafter"/>
</dbReference>